<evidence type="ECO:0000256" key="1">
    <source>
        <dbReference type="SAM" id="MobiDB-lite"/>
    </source>
</evidence>
<accession>A0ABN2V1Z2</accession>
<feature type="region of interest" description="Disordered" evidence="1">
    <location>
        <begin position="1"/>
        <end position="30"/>
    </location>
</feature>
<comment type="caution">
    <text evidence="2">The sequence shown here is derived from an EMBL/GenBank/DDBJ whole genome shotgun (WGS) entry which is preliminary data.</text>
</comment>
<proteinExistence type="predicted"/>
<keyword evidence="3" id="KW-1185">Reference proteome</keyword>
<gene>
    <name evidence="2" type="ORF">GCM10009839_63560</name>
</gene>
<reference evidence="2 3" key="1">
    <citation type="journal article" date="2019" name="Int. J. Syst. Evol. Microbiol.">
        <title>The Global Catalogue of Microorganisms (GCM) 10K type strain sequencing project: providing services to taxonomists for standard genome sequencing and annotation.</title>
        <authorList>
            <consortium name="The Broad Institute Genomics Platform"/>
            <consortium name="The Broad Institute Genome Sequencing Center for Infectious Disease"/>
            <person name="Wu L."/>
            <person name="Ma J."/>
        </authorList>
    </citation>
    <scope>NUCLEOTIDE SEQUENCE [LARGE SCALE GENOMIC DNA]</scope>
    <source>
        <strain evidence="2 3">JCM 16014</strain>
    </source>
</reference>
<dbReference type="Proteomes" id="UP001500751">
    <property type="component" value="Unassembled WGS sequence"/>
</dbReference>
<dbReference type="EMBL" id="BAAAQN010000046">
    <property type="protein sequence ID" value="GAA2049043.1"/>
    <property type="molecule type" value="Genomic_DNA"/>
</dbReference>
<name>A0ABN2V1Z2_9ACTN</name>
<sequence length="113" mass="12702">MGSELELFGGGMQQARRRGEVARPSRRQKRAVEQADIELFQLVSAGKQEEVKAIVRKRLTESGMEDVTDIAQLARELAGEDAYVASLLIPIVQEFARTTARDIRDFGRGRGRW</sequence>
<dbReference type="RefSeq" id="WP_344669373.1">
    <property type="nucleotide sequence ID" value="NZ_BAAAQN010000046.1"/>
</dbReference>
<evidence type="ECO:0000313" key="3">
    <source>
        <dbReference type="Proteomes" id="UP001500751"/>
    </source>
</evidence>
<protein>
    <submittedName>
        <fullName evidence="2">Uncharacterized protein</fullName>
    </submittedName>
</protein>
<organism evidence="2 3">
    <name type="scientific">Catenulispora yoronensis</name>
    <dbReference type="NCBI Taxonomy" id="450799"/>
    <lineage>
        <taxon>Bacteria</taxon>
        <taxon>Bacillati</taxon>
        <taxon>Actinomycetota</taxon>
        <taxon>Actinomycetes</taxon>
        <taxon>Catenulisporales</taxon>
        <taxon>Catenulisporaceae</taxon>
        <taxon>Catenulispora</taxon>
    </lineage>
</organism>
<evidence type="ECO:0000313" key="2">
    <source>
        <dbReference type="EMBL" id="GAA2049043.1"/>
    </source>
</evidence>